<evidence type="ECO:0000313" key="4">
    <source>
        <dbReference type="EMBL" id="RIQ28133.1"/>
    </source>
</evidence>
<evidence type="ECO:0000313" key="5">
    <source>
        <dbReference type="Proteomes" id="UP000284057"/>
    </source>
</evidence>
<dbReference type="PANTHER" id="PTHR30580:SF0">
    <property type="entry name" value="PRIMOSOMAL PROTEIN N"/>
    <property type="match status" value="1"/>
</dbReference>
<dbReference type="GO" id="GO:0003677">
    <property type="term" value="F:DNA binding"/>
    <property type="evidence" value="ECO:0007669"/>
    <property type="project" value="UniProtKB-KW"/>
</dbReference>
<protein>
    <submittedName>
        <fullName evidence="4">Primosome assembly protein PriA</fullName>
    </submittedName>
</protein>
<gene>
    <name evidence="4" type="ORF">DY240_09330</name>
</gene>
<dbReference type="AlphaFoldDB" id="A0A418KSK4"/>
<keyword evidence="2" id="KW-0067">ATP-binding</keyword>
<organism evidence="4 5">
    <name type="scientific">Jiangella rhizosphaerae</name>
    <dbReference type="NCBI Taxonomy" id="2293569"/>
    <lineage>
        <taxon>Bacteria</taxon>
        <taxon>Bacillati</taxon>
        <taxon>Actinomycetota</taxon>
        <taxon>Actinomycetes</taxon>
        <taxon>Jiangellales</taxon>
        <taxon>Jiangellaceae</taxon>
        <taxon>Jiangella</taxon>
    </lineage>
</organism>
<accession>A0A418KSK4</accession>
<dbReference type="PANTHER" id="PTHR30580">
    <property type="entry name" value="PRIMOSOMAL PROTEIN N"/>
    <property type="match status" value="1"/>
</dbReference>
<evidence type="ECO:0000256" key="2">
    <source>
        <dbReference type="ARBA" id="ARBA00022840"/>
    </source>
</evidence>
<evidence type="ECO:0000256" key="1">
    <source>
        <dbReference type="ARBA" id="ARBA00022741"/>
    </source>
</evidence>
<proteinExistence type="predicted"/>
<keyword evidence="5" id="KW-1185">Reference proteome</keyword>
<dbReference type="GO" id="GO:0006310">
    <property type="term" value="P:DNA recombination"/>
    <property type="evidence" value="ECO:0007669"/>
    <property type="project" value="TreeGrafter"/>
</dbReference>
<dbReference type="EMBL" id="QUAL01000085">
    <property type="protein sequence ID" value="RIQ28133.1"/>
    <property type="molecule type" value="Genomic_DNA"/>
</dbReference>
<dbReference type="GO" id="GO:0005524">
    <property type="term" value="F:ATP binding"/>
    <property type="evidence" value="ECO:0007669"/>
    <property type="project" value="UniProtKB-KW"/>
</dbReference>
<dbReference type="GO" id="GO:0006302">
    <property type="term" value="P:double-strand break repair"/>
    <property type="evidence" value="ECO:0007669"/>
    <property type="project" value="TreeGrafter"/>
</dbReference>
<evidence type="ECO:0000256" key="3">
    <source>
        <dbReference type="ARBA" id="ARBA00023125"/>
    </source>
</evidence>
<dbReference type="GO" id="GO:0006270">
    <property type="term" value="P:DNA replication initiation"/>
    <property type="evidence" value="ECO:0007669"/>
    <property type="project" value="TreeGrafter"/>
</dbReference>
<comment type="caution">
    <text evidence="4">The sequence shown here is derived from an EMBL/GenBank/DDBJ whole genome shotgun (WGS) entry which is preliminary data.</text>
</comment>
<sequence>GRGPVLVQVPRAGYLPGVACARCRTPARCGACSGPLVLGQADQPPRCAWCATAYPSWRCGSCGHGTLRATVVGVRRTAEELGRAFPGVPVLLSRGDAVRDSVGAEPALVVATPGAEPVASGGYTAALLLDGTALLARPNLRAAEEALRRWLRAAALVRPGTMGGEIVVVADSSAPAVQALVRWDPAGFAARELAERSALHLPPAARVAELTGAAADVDDLLMHADLPPDAEVIGPVPVDDDGARAMIRAPRAAGTALAAALRSAAGVRSARRTGGSVRVRIDPVDFG</sequence>
<keyword evidence="1" id="KW-0547">Nucleotide-binding</keyword>
<feature type="non-terminal residue" evidence="4">
    <location>
        <position position="1"/>
    </location>
</feature>
<dbReference type="Proteomes" id="UP000284057">
    <property type="component" value="Unassembled WGS sequence"/>
</dbReference>
<reference evidence="4 5" key="1">
    <citation type="submission" date="2018-09" db="EMBL/GenBank/DDBJ databases">
        <title>Isolation, diversity and antifungal activity of actinobacteria from wheat.</title>
        <authorList>
            <person name="Han C."/>
        </authorList>
    </citation>
    <scope>NUCLEOTIDE SEQUENCE [LARGE SCALE GENOMIC DNA]</scope>
    <source>
        <strain evidence="4 5">NEAU-YY265</strain>
    </source>
</reference>
<name>A0A418KSK4_9ACTN</name>
<keyword evidence="3" id="KW-0238">DNA-binding</keyword>
<dbReference type="GO" id="GO:0043138">
    <property type="term" value="F:3'-5' DNA helicase activity"/>
    <property type="evidence" value="ECO:0007669"/>
    <property type="project" value="TreeGrafter"/>
</dbReference>